<dbReference type="AlphaFoldDB" id="A0A7W6D037"/>
<feature type="compositionally biased region" description="Polar residues" evidence="1">
    <location>
        <begin position="30"/>
        <end position="42"/>
    </location>
</feature>
<protein>
    <recommendedName>
        <fullName evidence="4">Flagellar protein FlaG</fullName>
    </recommendedName>
</protein>
<dbReference type="Proteomes" id="UP000528964">
    <property type="component" value="Unassembled WGS sequence"/>
</dbReference>
<keyword evidence="3" id="KW-1185">Reference proteome</keyword>
<evidence type="ECO:0000313" key="2">
    <source>
        <dbReference type="EMBL" id="MBB3973522.1"/>
    </source>
</evidence>
<feature type="region of interest" description="Disordered" evidence="1">
    <location>
        <begin position="1"/>
        <end position="56"/>
    </location>
</feature>
<evidence type="ECO:0008006" key="4">
    <source>
        <dbReference type="Google" id="ProtNLM"/>
    </source>
</evidence>
<gene>
    <name evidence="2" type="ORF">GGR24_002192</name>
</gene>
<accession>A0A7W6D037</accession>
<evidence type="ECO:0000256" key="1">
    <source>
        <dbReference type="SAM" id="MobiDB-lite"/>
    </source>
</evidence>
<reference evidence="2 3" key="1">
    <citation type="submission" date="2020-08" db="EMBL/GenBank/DDBJ databases">
        <title>Genomic Encyclopedia of Type Strains, Phase IV (KMG-IV): sequencing the most valuable type-strain genomes for metagenomic binning, comparative biology and taxonomic classification.</title>
        <authorList>
            <person name="Goeker M."/>
        </authorList>
    </citation>
    <scope>NUCLEOTIDE SEQUENCE [LARGE SCALE GENOMIC DNA]</scope>
    <source>
        <strain evidence="2 3">DSM 25481</strain>
    </source>
</reference>
<name>A0A7W6D037_9HYPH</name>
<organism evidence="2 3">
    <name type="scientific">Hansschlegelia beijingensis</name>
    <dbReference type="NCBI Taxonomy" id="1133344"/>
    <lineage>
        <taxon>Bacteria</taxon>
        <taxon>Pseudomonadati</taxon>
        <taxon>Pseudomonadota</taxon>
        <taxon>Alphaproteobacteria</taxon>
        <taxon>Hyphomicrobiales</taxon>
        <taxon>Methylopilaceae</taxon>
        <taxon>Hansschlegelia</taxon>
    </lineage>
</organism>
<evidence type="ECO:0000313" key="3">
    <source>
        <dbReference type="Proteomes" id="UP000528964"/>
    </source>
</evidence>
<proteinExistence type="predicted"/>
<sequence>MDSAIGSLVTPASALRGPGAGGARVEPATGPSSLSDQRSSGPAASRPDASRREVLEDERTGTFVFRLVDVATGQVTSQTPSEARLKLRAYIDALVADNARGPSLERFV</sequence>
<comment type="caution">
    <text evidence="2">The sequence shown here is derived from an EMBL/GenBank/DDBJ whole genome shotgun (WGS) entry which is preliminary data.</text>
</comment>
<dbReference type="RefSeq" id="WP_183395385.1">
    <property type="nucleotide sequence ID" value="NZ_JACIDR010000003.1"/>
</dbReference>
<dbReference type="EMBL" id="JACIDR010000003">
    <property type="protein sequence ID" value="MBB3973522.1"/>
    <property type="molecule type" value="Genomic_DNA"/>
</dbReference>